<proteinExistence type="predicted"/>
<comment type="caution">
    <text evidence="17">The sequence shown here is derived from an EMBL/GenBank/DDBJ whole genome shotgun (WGS) entry which is preliminary data.</text>
</comment>
<dbReference type="RefSeq" id="WP_381526699.1">
    <property type="nucleotide sequence ID" value="NZ_JBHULN010000020.1"/>
</dbReference>
<evidence type="ECO:0000256" key="10">
    <source>
        <dbReference type="ARBA" id="ARBA00023004"/>
    </source>
</evidence>
<dbReference type="SMART" id="SM00387">
    <property type="entry name" value="HATPase_c"/>
    <property type="match status" value="1"/>
</dbReference>
<evidence type="ECO:0000256" key="1">
    <source>
        <dbReference type="ARBA" id="ARBA00000085"/>
    </source>
</evidence>
<dbReference type="InterPro" id="IPR004358">
    <property type="entry name" value="Sig_transdc_His_kin-like_C"/>
</dbReference>
<dbReference type="PROSITE" id="PS50109">
    <property type="entry name" value="HIS_KIN"/>
    <property type="match status" value="1"/>
</dbReference>
<dbReference type="InterPro" id="IPR003594">
    <property type="entry name" value="HATPase_dom"/>
</dbReference>
<dbReference type="Pfam" id="PF07494">
    <property type="entry name" value="Reg_prop"/>
    <property type="match status" value="4"/>
</dbReference>
<keyword evidence="9" id="KW-0479">Metal-binding</keyword>
<evidence type="ECO:0000256" key="14">
    <source>
        <dbReference type="SAM" id="Phobius"/>
    </source>
</evidence>
<dbReference type="EMBL" id="JBHULN010000020">
    <property type="protein sequence ID" value="MFD2573740.1"/>
    <property type="molecule type" value="Genomic_DNA"/>
</dbReference>
<keyword evidence="7" id="KW-0963">Cytoplasm</keyword>
<reference evidence="18" key="1">
    <citation type="journal article" date="2019" name="Int. J. Syst. Evol. Microbiol.">
        <title>The Global Catalogue of Microorganisms (GCM) 10K type strain sequencing project: providing services to taxonomists for standard genome sequencing and annotation.</title>
        <authorList>
            <consortium name="The Broad Institute Genomics Platform"/>
            <consortium name="The Broad Institute Genome Sequencing Center for Infectious Disease"/>
            <person name="Wu L."/>
            <person name="Ma J."/>
        </authorList>
    </citation>
    <scope>NUCLEOTIDE SEQUENCE [LARGE SCALE GENOMIC DNA]</scope>
    <source>
        <strain evidence="18">KCTC 42805</strain>
    </source>
</reference>
<evidence type="ECO:0000256" key="15">
    <source>
        <dbReference type="SAM" id="SignalP"/>
    </source>
</evidence>
<evidence type="ECO:0000256" key="9">
    <source>
        <dbReference type="ARBA" id="ARBA00022723"/>
    </source>
</evidence>
<dbReference type="Proteomes" id="UP001597469">
    <property type="component" value="Unassembled WGS sequence"/>
</dbReference>
<dbReference type="CDD" id="cd16917">
    <property type="entry name" value="HATPase_UhpB-NarQ-NarX-like"/>
    <property type="match status" value="1"/>
</dbReference>
<dbReference type="Pfam" id="PF02518">
    <property type="entry name" value="HATPase_c"/>
    <property type="match status" value="1"/>
</dbReference>
<dbReference type="EC" id="2.7.13.3" evidence="4"/>
<comment type="subcellular location">
    <subcellularLocation>
        <location evidence="3">Cytoplasm</location>
    </subcellularLocation>
</comment>
<evidence type="ECO:0000256" key="6">
    <source>
        <dbReference type="ARBA" id="ARBA00022485"/>
    </source>
</evidence>
<dbReference type="SUPFAM" id="SSF55874">
    <property type="entry name" value="ATPase domain of HSP90 chaperone/DNA topoisomerase II/histidine kinase"/>
    <property type="match status" value="1"/>
</dbReference>
<evidence type="ECO:0000313" key="18">
    <source>
        <dbReference type="Proteomes" id="UP001597469"/>
    </source>
</evidence>
<dbReference type="InterPro" id="IPR011123">
    <property type="entry name" value="Y_Y_Y"/>
</dbReference>
<name>A0ABW5M9M3_9BACT</name>
<evidence type="ECO:0000256" key="12">
    <source>
        <dbReference type="ARBA" id="ARBA00024827"/>
    </source>
</evidence>
<keyword evidence="8" id="KW-0597">Phosphoprotein</keyword>
<dbReference type="Gene3D" id="1.20.5.1930">
    <property type="match status" value="1"/>
</dbReference>
<dbReference type="InterPro" id="IPR013783">
    <property type="entry name" value="Ig-like_fold"/>
</dbReference>
<keyword evidence="14" id="KW-1133">Transmembrane helix</keyword>
<feature type="domain" description="Histidine kinase" evidence="16">
    <location>
        <begin position="852"/>
        <end position="1055"/>
    </location>
</feature>
<dbReference type="InterPro" id="IPR011110">
    <property type="entry name" value="Reg_prop"/>
</dbReference>
<evidence type="ECO:0000256" key="3">
    <source>
        <dbReference type="ARBA" id="ARBA00004496"/>
    </source>
</evidence>
<evidence type="ECO:0000313" key="17">
    <source>
        <dbReference type="EMBL" id="MFD2573740.1"/>
    </source>
</evidence>
<keyword evidence="14" id="KW-0472">Membrane</keyword>
<evidence type="ECO:0000256" key="11">
    <source>
        <dbReference type="ARBA" id="ARBA00023014"/>
    </source>
</evidence>
<evidence type="ECO:0000256" key="4">
    <source>
        <dbReference type="ARBA" id="ARBA00012438"/>
    </source>
</evidence>
<keyword evidence="18" id="KW-1185">Reference proteome</keyword>
<comment type="cofactor">
    <cofactor evidence="2">
        <name>[4Fe-4S] cluster</name>
        <dbReference type="ChEBI" id="CHEBI:49883"/>
    </cofactor>
</comment>
<keyword evidence="10" id="KW-0408">Iron</keyword>
<keyword evidence="11" id="KW-0411">Iron-sulfur</keyword>
<sequence length="1072" mass="122268">MRTVLNLFTLILSMIAPTTGMWAQAAYTSNASAFRVDHIGVGEGLTQGSVYYMLKDSRGFLWFGTQDGLNRYDGHHFRTYRPTVGERGAVQPGSIRGVNIFGIIEDPEGNLWIGTEEGLNRYDRRHDRFDCFFAIDSNGKPVSSRTLPFFVNKTELLYLSDAEGLVRFEYKNRHKTVLASSLHPTKEYDLQSSTVRTVSDDIWLHAPTGLMRYNLRDRTLSHYFSNHPQNQVGAVQAVFSFYIDADNIAWLGTSAGLIRFDYHQKTYQTYETAGANAVSAIYSLAPDQRGRLWLGTQHDGVLYFDKRSRMFGQVNGFTNKSRRLNEFKISKVYVDDMGIIWANADPDGLARIIPDVFLFGGITKRQTADTESADRKLSSYTIRGFMEERFDRLWLITENGIDVLNPRTDRIVERHLTDRRSNLPGNNLLKSIYRDPQRRIWVGTSDGVLAFDEKTKTFKPILFSSPTSLVADNYARNLISVADTTLVAATEDGLYSLNTRQQRWSKLSFLSGLNIFSLWYDDPTRQLWVGTYLNGYYCYQLSPQTTRSNIASWRLIKSGLKGYTVLHIRPDANRKTMWLSCDRGLVALKPRTGRFTLYTERQGMANSFVYGSVTDVQNNIWMSTNRGILRLDPKTQTVKNFTLNDGLQGYEFNGNAFLRTANGELYFGGVNGFNRFRPDLFHSSLHNPYVHIYTLNVNEEPYKADTYVGETNRIELDYNQNTVSLEFAALDYFSNGNNAYQYQLKGYDDRWVAAGQRNYVRYANLPPGEYTFEVKAANLDGHWSNRIRRLHIEVKPPFWRRLPFLVIITLLLAVAALTWVRQRERAIRHQEADRLRLAYDIQEQVKKDIARDLHDEIGTRLATIKLYTSQLTQQAGETPTILSLRTTIFNLINDTISDVRNLLRKLNPQTLEQHGYVAAVEELFSRINASGIIHTQLIISNTAGAIETNLSATSSRFSADTELMLYRITQELVSNSLKHAEAQQLELHLLQQPDRLVLTYYDNGRGFDYERIKKGGTGLGIGNIESRVDILNGRITWQSQPGHGVRATIEIPIGPVGRRSFYGVLTNQSTSN</sequence>
<dbReference type="SUPFAM" id="SSF63829">
    <property type="entry name" value="Calcium-dependent phosphotriesterase"/>
    <property type="match status" value="2"/>
</dbReference>
<dbReference type="InterPro" id="IPR015943">
    <property type="entry name" value="WD40/YVTN_repeat-like_dom_sf"/>
</dbReference>
<evidence type="ECO:0000256" key="13">
    <source>
        <dbReference type="ARBA" id="ARBA00030800"/>
    </source>
</evidence>
<dbReference type="Pfam" id="PF07495">
    <property type="entry name" value="Y_Y_Y"/>
    <property type="match status" value="1"/>
</dbReference>
<gene>
    <name evidence="17" type="ORF">ACFSUS_24080</name>
</gene>
<feature type="chain" id="PRO_5045064983" description="Oxygen sensor histidine kinase NreB" evidence="15">
    <location>
        <begin position="26"/>
        <end position="1072"/>
    </location>
</feature>
<dbReference type="PANTHER" id="PTHR43547">
    <property type="entry name" value="TWO-COMPONENT HISTIDINE KINASE"/>
    <property type="match status" value="1"/>
</dbReference>
<evidence type="ECO:0000259" key="16">
    <source>
        <dbReference type="PROSITE" id="PS50109"/>
    </source>
</evidence>
<evidence type="ECO:0000256" key="5">
    <source>
        <dbReference type="ARBA" id="ARBA00017322"/>
    </source>
</evidence>
<evidence type="ECO:0000256" key="8">
    <source>
        <dbReference type="ARBA" id="ARBA00022553"/>
    </source>
</evidence>
<organism evidence="17 18">
    <name type="scientific">Spirosoma soli</name>
    <dbReference type="NCBI Taxonomy" id="1770529"/>
    <lineage>
        <taxon>Bacteria</taxon>
        <taxon>Pseudomonadati</taxon>
        <taxon>Bacteroidota</taxon>
        <taxon>Cytophagia</taxon>
        <taxon>Cytophagales</taxon>
        <taxon>Cytophagaceae</taxon>
        <taxon>Spirosoma</taxon>
    </lineage>
</organism>
<dbReference type="Gene3D" id="2.60.40.10">
    <property type="entry name" value="Immunoglobulins"/>
    <property type="match status" value="1"/>
</dbReference>
<dbReference type="InterPro" id="IPR036890">
    <property type="entry name" value="HATPase_C_sf"/>
</dbReference>
<comment type="function">
    <text evidence="12">Member of the two-component regulatory system NreB/NreC involved in the control of dissimilatory nitrate/nitrite reduction in response to oxygen. NreB functions as a direct oxygen sensor histidine kinase which is autophosphorylated, in the absence of oxygen, probably at the conserved histidine residue, and transfers its phosphate group probably to a conserved aspartate residue of NreC. NreB/NreC activates the expression of the nitrate (narGHJI) and nitrite (nir) reductase operons, as well as the putative nitrate transporter gene narT.</text>
</comment>
<feature type="signal peptide" evidence="15">
    <location>
        <begin position="1"/>
        <end position="25"/>
    </location>
</feature>
<dbReference type="PANTHER" id="PTHR43547:SF2">
    <property type="entry name" value="HYBRID SIGNAL TRANSDUCTION HISTIDINE KINASE C"/>
    <property type="match status" value="1"/>
</dbReference>
<protein>
    <recommendedName>
        <fullName evidence="5">Oxygen sensor histidine kinase NreB</fullName>
        <ecNumber evidence="4">2.7.13.3</ecNumber>
    </recommendedName>
    <alternativeName>
        <fullName evidence="13">Nitrogen regulation protein B</fullName>
    </alternativeName>
</protein>
<evidence type="ECO:0000256" key="2">
    <source>
        <dbReference type="ARBA" id="ARBA00001966"/>
    </source>
</evidence>
<comment type="catalytic activity">
    <reaction evidence="1">
        <text>ATP + protein L-histidine = ADP + protein N-phospho-L-histidine.</text>
        <dbReference type="EC" id="2.7.13.3"/>
    </reaction>
</comment>
<dbReference type="Gene3D" id="2.130.10.10">
    <property type="entry name" value="YVTN repeat-like/Quinoprotein amine dehydrogenase"/>
    <property type="match status" value="3"/>
</dbReference>
<dbReference type="Gene3D" id="3.30.565.10">
    <property type="entry name" value="Histidine kinase-like ATPase, C-terminal domain"/>
    <property type="match status" value="1"/>
</dbReference>
<keyword evidence="15" id="KW-0732">Signal</keyword>
<dbReference type="Pfam" id="PF07730">
    <property type="entry name" value="HisKA_3"/>
    <property type="match status" value="1"/>
</dbReference>
<dbReference type="PRINTS" id="PR00344">
    <property type="entry name" value="BCTRLSENSOR"/>
</dbReference>
<dbReference type="InterPro" id="IPR005467">
    <property type="entry name" value="His_kinase_dom"/>
</dbReference>
<dbReference type="InterPro" id="IPR011712">
    <property type="entry name" value="Sig_transdc_His_kin_sub3_dim/P"/>
</dbReference>
<feature type="transmembrane region" description="Helical" evidence="14">
    <location>
        <begin position="798"/>
        <end position="820"/>
    </location>
</feature>
<accession>A0ABW5M9M3</accession>
<evidence type="ECO:0000256" key="7">
    <source>
        <dbReference type="ARBA" id="ARBA00022490"/>
    </source>
</evidence>
<keyword evidence="14" id="KW-0812">Transmembrane</keyword>
<keyword evidence="6" id="KW-0004">4Fe-4S</keyword>